<protein>
    <submittedName>
        <fullName evidence="2">Uncharacterized protein</fullName>
    </submittedName>
</protein>
<feature type="compositionally biased region" description="Low complexity" evidence="1">
    <location>
        <begin position="25"/>
        <end position="43"/>
    </location>
</feature>
<sequence length="110" mass="11490">MLKPPTASLMSAGSVDSRFTTCATAASKPSSSSGESSERSTTSNHAVDGKPPNKLMGLEGAVGQIHLIFGRGRVSKICDQLPPLSPRPCSQTIVAWCLPFGLTTYVLPNS</sequence>
<feature type="region of interest" description="Disordered" evidence="1">
    <location>
        <begin position="25"/>
        <end position="55"/>
    </location>
</feature>
<dbReference type="EMBL" id="GISG01062518">
    <property type="protein sequence ID" value="MBA4627553.1"/>
    <property type="molecule type" value="Transcribed_RNA"/>
</dbReference>
<dbReference type="AlphaFoldDB" id="A0A7C8YVZ6"/>
<evidence type="ECO:0000256" key="1">
    <source>
        <dbReference type="SAM" id="MobiDB-lite"/>
    </source>
</evidence>
<accession>A0A7C8YVZ6</accession>
<reference evidence="2" key="1">
    <citation type="journal article" date="2013" name="J. Plant Res.">
        <title>Effect of fungi and light on seed germination of three Opuntia species from semiarid lands of central Mexico.</title>
        <authorList>
            <person name="Delgado-Sanchez P."/>
            <person name="Jimenez-Bremont J.F."/>
            <person name="Guerrero-Gonzalez Mde L."/>
            <person name="Flores J."/>
        </authorList>
    </citation>
    <scope>NUCLEOTIDE SEQUENCE</scope>
    <source>
        <tissue evidence="2">Cladode</tissue>
    </source>
</reference>
<organism evidence="2">
    <name type="scientific">Opuntia streptacantha</name>
    <name type="common">Prickly pear cactus</name>
    <name type="synonym">Opuntia cardona</name>
    <dbReference type="NCBI Taxonomy" id="393608"/>
    <lineage>
        <taxon>Eukaryota</taxon>
        <taxon>Viridiplantae</taxon>
        <taxon>Streptophyta</taxon>
        <taxon>Embryophyta</taxon>
        <taxon>Tracheophyta</taxon>
        <taxon>Spermatophyta</taxon>
        <taxon>Magnoliopsida</taxon>
        <taxon>eudicotyledons</taxon>
        <taxon>Gunneridae</taxon>
        <taxon>Pentapetalae</taxon>
        <taxon>Caryophyllales</taxon>
        <taxon>Cactineae</taxon>
        <taxon>Cactaceae</taxon>
        <taxon>Opuntioideae</taxon>
        <taxon>Opuntia</taxon>
    </lineage>
</organism>
<name>A0A7C8YVZ6_OPUST</name>
<reference evidence="2" key="2">
    <citation type="submission" date="2020-07" db="EMBL/GenBank/DDBJ databases">
        <authorList>
            <person name="Vera ALvarez R."/>
            <person name="Arias-Moreno D.M."/>
            <person name="Jimenez-Jacinto V."/>
            <person name="Jimenez-Bremont J.F."/>
            <person name="Swaminathan K."/>
            <person name="Moose S.P."/>
            <person name="Guerrero-Gonzalez M.L."/>
            <person name="Marino-Ramirez L."/>
            <person name="Landsman D."/>
            <person name="Rodriguez-Kessler M."/>
            <person name="Delgado-Sanchez P."/>
        </authorList>
    </citation>
    <scope>NUCLEOTIDE SEQUENCE</scope>
    <source>
        <tissue evidence="2">Cladode</tissue>
    </source>
</reference>
<proteinExistence type="predicted"/>
<evidence type="ECO:0000313" key="2">
    <source>
        <dbReference type="EMBL" id="MBA4627553.1"/>
    </source>
</evidence>